<comment type="similarity">
    <text evidence="1 6">Belongs to the acylphosphatase family.</text>
</comment>
<evidence type="ECO:0000313" key="9">
    <source>
        <dbReference type="EMBL" id="KZV93795.1"/>
    </source>
</evidence>
<name>A0A165IS09_EXIGL</name>
<evidence type="ECO:0000256" key="5">
    <source>
        <dbReference type="PROSITE-ProRule" id="PRU00520"/>
    </source>
</evidence>
<feature type="region of interest" description="Disordered" evidence="7">
    <location>
        <begin position="65"/>
        <end position="91"/>
    </location>
</feature>
<feature type="active site" evidence="5">
    <location>
        <position position="19"/>
    </location>
</feature>
<evidence type="ECO:0000256" key="1">
    <source>
        <dbReference type="ARBA" id="ARBA00005614"/>
    </source>
</evidence>
<keyword evidence="3 5" id="KW-0378">Hydrolase</keyword>
<evidence type="ECO:0000256" key="4">
    <source>
        <dbReference type="ARBA" id="ARBA00047645"/>
    </source>
</evidence>
<organism evidence="9 10">
    <name type="scientific">Exidia glandulosa HHB12029</name>
    <dbReference type="NCBI Taxonomy" id="1314781"/>
    <lineage>
        <taxon>Eukaryota</taxon>
        <taxon>Fungi</taxon>
        <taxon>Dikarya</taxon>
        <taxon>Basidiomycota</taxon>
        <taxon>Agaricomycotina</taxon>
        <taxon>Agaricomycetes</taxon>
        <taxon>Auriculariales</taxon>
        <taxon>Exidiaceae</taxon>
        <taxon>Exidia</taxon>
    </lineage>
</organism>
<dbReference type="EMBL" id="KV425984">
    <property type="protein sequence ID" value="KZV93795.1"/>
    <property type="molecule type" value="Genomic_DNA"/>
</dbReference>
<dbReference type="PRINTS" id="PR00112">
    <property type="entry name" value="ACYLPHPHTASE"/>
</dbReference>
<evidence type="ECO:0000259" key="8">
    <source>
        <dbReference type="PROSITE" id="PS51160"/>
    </source>
</evidence>
<dbReference type="OrthoDB" id="7961613at2759"/>
<dbReference type="InterPro" id="IPR001792">
    <property type="entry name" value="Acylphosphatase-like_dom"/>
</dbReference>
<dbReference type="PROSITE" id="PS00150">
    <property type="entry name" value="ACYLPHOSPHATASE_1"/>
    <property type="match status" value="1"/>
</dbReference>
<comment type="catalytic activity">
    <reaction evidence="4 5">
        <text>an acyl phosphate + H2O = a carboxylate + phosphate + H(+)</text>
        <dbReference type="Rhea" id="RHEA:14965"/>
        <dbReference type="ChEBI" id="CHEBI:15377"/>
        <dbReference type="ChEBI" id="CHEBI:15378"/>
        <dbReference type="ChEBI" id="CHEBI:29067"/>
        <dbReference type="ChEBI" id="CHEBI:43474"/>
        <dbReference type="ChEBI" id="CHEBI:59918"/>
        <dbReference type="EC" id="3.6.1.7"/>
    </reaction>
</comment>
<dbReference type="EC" id="3.6.1.7" evidence="2 5"/>
<protein>
    <recommendedName>
        <fullName evidence="2 5">acylphosphatase</fullName>
        <ecNumber evidence="2 5">3.6.1.7</ecNumber>
    </recommendedName>
</protein>
<dbReference type="STRING" id="1314781.A0A165IS09"/>
<dbReference type="InterPro" id="IPR017968">
    <property type="entry name" value="Acylphosphatase_CS"/>
</dbReference>
<dbReference type="PANTHER" id="PTHR10029">
    <property type="entry name" value="ACYLPHOSPHATASE"/>
    <property type="match status" value="1"/>
</dbReference>
<dbReference type="Proteomes" id="UP000077266">
    <property type="component" value="Unassembled WGS sequence"/>
</dbReference>
<proteinExistence type="inferred from homology"/>
<dbReference type="Gene3D" id="3.30.70.100">
    <property type="match status" value="1"/>
</dbReference>
<dbReference type="InterPro" id="IPR036046">
    <property type="entry name" value="Acylphosphatase-like_dom_sf"/>
</dbReference>
<evidence type="ECO:0000256" key="2">
    <source>
        <dbReference type="ARBA" id="ARBA00012150"/>
    </source>
</evidence>
<dbReference type="PROSITE" id="PS51160">
    <property type="entry name" value="ACYLPHOSPHATASE_3"/>
    <property type="match status" value="1"/>
</dbReference>
<feature type="compositionally biased region" description="Basic and acidic residues" evidence="7">
    <location>
        <begin position="68"/>
        <end position="91"/>
    </location>
</feature>
<feature type="domain" description="Acylphosphatase-like" evidence="8">
    <location>
        <begin position="4"/>
        <end position="91"/>
    </location>
</feature>
<evidence type="ECO:0000256" key="6">
    <source>
        <dbReference type="RuleBase" id="RU004168"/>
    </source>
</evidence>
<evidence type="ECO:0000256" key="3">
    <source>
        <dbReference type="ARBA" id="ARBA00022801"/>
    </source>
</evidence>
<dbReference type="InterPro" id="IPR020456">
    <property type="entry name" value="Acylphosphatase"/>
</dbReference>
<evidence type="ECO:0000256" key="7">
    <source>
        <dbReference type="SAM" id="MobiDB-lite"/>
    </source>
</evidence>
<dbReference type="SUPFAM" id="SSF54975">
    <property type="entry name" value="Acylphosphatase/BLUF domain-like"/>
    <property type="match status" value="1"/>
</dbReference>
<reference evidence="9 10" key="1">
    <citation type="journal article" date="2016" name="Mol. Biol. Evol.">
        <title>Comparative Genomics of Early-Diverging Mushroom-Forming Fungi Provides Insights into the Origins of Lignocellulose Decay Capabilities.</title>
        <authorList>
            <person name="Nagy L.G."/>
            <person name="Riley R."/>
            <person name="Tritt A."/>
            <person name="Adam C."/>
            <person name="Daum C."/>
            <person name="Floudas D."/>
            <person name="Sun H."/>
            <person name="Yadav J.S."/>
            <person name="Pangilinan J."/>
            <person name="Larsson K.H."/>
            <person name="Matsuura K."/>
            <person name="Barry K."/>
            <person name="Labutti K."/>
            <person name="Kuo R."/>
            <person name="Ohm R.A."/>
            <person name="Bhattacharya S.S."/>
            <person name="Shirouzu T."/>
            <person name="Yoshinaga Y."/>
            <person name="Martin F.M."/>
            <person name="Grigoriev I.V."/>
            <person name="Hibbett D.S."/>
        </authorList>
    </citation>
    <scope>NUCLEOTIDE SEQUENCE [LARGE SCALE GENOMIC DNA]</scope>
    <source>
        <strain evidence="9 10">HHB12029</strain>
    </source>
</reference>
<evidence type="ECO:0000313" key="10">
    <source>
        <dbReference type="Proteomes" id="UP000077266"/>
    </source>
</evidence>
<dbReference type="Pfam" id="PF00708">
    <property type="entry name" value="Acylphosphatase"/>
    <property type="match status" value="1"/>
</dbReference>
<keyword evidence="10" id="KW-1185">Reference proteome</keyword>
<dbReference type="PANTHER" id="PTHR10029:SF3">
    <property type="entry name" value="ACYLPHOSPHATASE-RELATED"/>
    <property type="match status" value="1"/>
</dbReference>
<sequence>MSQRISFIVTGKVQGVGFRMFTKSRANELGLTGFVENAAHGGVEGEAQGPSDKIQTLIDALQQGPRGSRVDKLEQNDRDLHEGERSFVVRH</sequence>
<dbReference type="GO" id="GO:0003998">
    <property type="term" value="F:acylphosphatase activity"/>
    <property type="evidence" value="ECO:0007669"/>
    <property type="project" value="UniProtKB-EC"/>
</dbReference>
<gene>
    <name evidence="9" type="ORF">EXIGLDRAFT_748997</name>
</gene>
<accession>A0A165IS09</accession>
<dbReference type="InParanoid" id="A0A165IS09"/>
<dbReference type="AlphaFoldDB" id="A0A165IS09"/>
<feature type="active site" evidence="5">
    <location>
        <position position="37"/>
    </location>
</feature>